<dbReference type="SMART" id="SM00326">
    <property type="entry name" value="SH3"/>
    <property type="match status" value="1"/>
</dbReference>
<feature type="region of interest" description="Disordered" evidence="8">
    <location>
        <begin position="206"/>
        <end position="329"/>
    </location>
</feature>
<dbReference type="PROSITE" id="PS50023">
    <property type="entry name" value="LIM_DOMAIN_2"/>
    <property type="match status" value="1"/>
</dbReference>
<dbReference type="PANTHER" id="PTHR46218">
    <property type="entry name" value="LASP"/>
    <property type="match status" value="1"/>
</dbReference>
<feature type="domain" description="LIM zinc-binding" evidence="10">
    <location>
        <begin position="1"/>
        <end position="39"/>
    </location>
</feature>
<dbReference type="InterPro" id="IPR000900">
    <property type="entry name" value="Nebulin_repeat"/>
</dbReference>
<name>A0AA88YHR5_PINIB</name>
<accession>A0AA88YHR5</accession>
<dbReference type="Gene3D" id="2.30.30.40">
    <property type="entry name" value="SH3 Domains"/>
    <property type="match status" value="1"/>
</dbReference>
<dbReference type="CDD" id="cd11789">
    <property type="entry name" value="SH3_Nebulin_family_C"/>
    <property type="match status" value="1"/>
</dbReference>
<dbReference type="PROSITE" id="PS51216">
    <property type="entry name" value="NEBULIN"/>
    <property type="match status" value="4"/>
</dbReference>
<evidence type="ECO:0000256" key="2">
    <source>
        <dbReference type="ARBA" id="ARBA00022723"/>
    </source>
</evidence>
<sequence>WHKGCFKCQECNMTLNMKNYKGYNKLPYCNAHYPTTKHTVVADTPEARRIAENTKIQSNVQYHSDFEKAKGSYIQVADTPDMIRHQLNTKNTSLIEYHRDFEESKSRITPIVDTPEIRTHIRNTKNIEYQKDFEKSKGANCYQIADTVAMETIRRNTQNTSLIKYHEDFEKMKGKKASVVDDPELMRIKQNTAIQSNIEYHKTRDQLAQMEQRRPAHEQTEPRARANPGKISEYDPEMNSSGTPYSARNQQARVVYDSNVGKVEPAGSSRRVGSIADYDPMNENYGSISGQYREPPRNQQPAPQQHQQQQQYQQPPPPQPVQQPQQPVSKEMVCQAMYDYTAADTDEVSFMDGDLIRHCQPIDAGWMEGTVERTGQRGMLPSNYVEPLAR</sequence>
<dbReference type="EMBL" id="VSWD01000003">
    <property type="protein sequence ID" value="KAK3105778.1"/>
    <property type="molecule type" value="Genomic_DNA"/>
</dbReference>
<dbReference type="GO" id="GO:0005925">
    <property type="term" value="C:focal adhesion"/>
    <property type="evidence" value="ECO:0007669"/>
    <property type="project" value="TreeGrafter"/>
</dbReference>
<evidence type="ECO:0000256" key="4">
    <source>
        <dbReference type="ARBA" id="ARBA00022833"/>
    </source>
</evidence>
<keyword evidence="4 6" id="KW-0862">Zinc</keyword>
<dbReference type="InterPro" id="IPR001452">
    <property type="entry name" value="SH3_domain"/>
</dbReference>
<dbReference type="Gene3D" id="2.10.110.10">
    <property type="entry name" value="Cysteine Rich Protein"/>
    <property type="match status" value="1"/>
</dbReference>
<gene>
    <name evidence="11" type="ORF">FSP39_005450</name>
</gene>
<evidence type="ECO:0000256" key="8">
    <source>
        <dbReference type="SAM" id="MobiDB-lite"/>
    </source>
</evidence>
<dbReference type="Proteomes" id="UP001186944">
    <property type="component" value="Unassembled WGS sequence"/>
</dbReference>
<reference evidence="11" key="1">
    <citation type="submission" date="2019-08" db="EMBL/GenBank/DDBJ databases">
        <title>The improved chromosome-level genome for the pearl oyster Pinctada fucata martensii using PacBio sequencing and Hi-C.</title>
        <authorList>
            <person name="Zheng Z."/>
        </authorList>
    </citation>
    <scope>NUCLEOTIDE SEQUENCE</scope>
    <source>
        <strain evidence="11">ZZ-2019</strain>
        <tissue evidence="11">Adductor muscle</tissue>
    </source>
</reference>
<feature type="compositionally biased region" description="Basic and acidic residues" evidence="8">
    <location>
        <begin position="206"/>
        <end position="224"/>
    </location>
</feature>
<keyword evidence="2 6" id="KW-0479">Metal-binding</keyword>
<evidence type="ECO:0000259" key="10">
    <source>
        <dbReference type="PROSITE" id="PS50023"/>
    </source>
</evidence>
<dbReference type="SMART" id="SM00227">
    <property type="entry name" value="NEBU"/>
    <property type="match status" value="5"/>
</dbReference>
<dbReference type="Pfam" id="PF00880">
    <property type="entry name" value="Nebulin"/>
    <property type="match status" value="3"/>
</dbReference>
<evidence type="ECO:0000256" key="3">
    <source>
        <dbReference type="ARBA" id="ARBA00022737"/>
    </source>
</evidence>
<comment type="caution">
    <text evidence="11">The sequence shown here is derived from an EMBL/GenBank/DDBJ whole genome shotgun (WGS) entry which is preliminary data.</text>
</comment>
<evidence type="ECO:0000313" key="12">
    <source>
        <dbReference type="Proteomes" id="UP001186944"/>
    </source>
</evidence>
<protein>
    <recommendedName>
        <fullName evidence="13">Nebulin repeat protein</fullName>
    </recommendedName>
</protein>
<feature type="compositionally biased region" description="Polar residues" evidence="8">
    <location>
        <begin position="238"/>
        <end position="252"/>
    </location>
</feature>
<dbReference type="AlphaFoldDB" id="A0AA88YHR5"/>
<evidence type="ECO:0000256" key="1">
    <source>
        <dbReference type="ARBA" id="ARBA00022443"/>
    </source>
</evidence>
<evidence type="ECO:0008006" key="13">
    <source>
        <dbReference type="Google" id="ProtNLM"/>
    </source>
</evidence>
<dbReference type="GO" id="GO:0046872">
    <property type="term" value="F:metal ion binding"/>
    <property type="evidence" value="ECO:0007669"/>
    <property type="project" value="UniProtKB-KW"/>
</dbReference>
<keyword evidence="1 7" id="KW-0728">SH3 domain</keyword>
<dbReference type="Pfam" id="PF00412">
    <property type="entry name" value="LIM"/>
    <property type="match status" value="1"/>
</dbReference>
<evidence type="ECO:0000256" key="5">
    <source>
        <dbReference type="ARBA" id="ARBA00023038"/>
    </source>
</evidence>
<dbReference type="PANTHER" id="PTHR46218:SF4">
    <property type="entry name" value="LIM AND SH3 DOMAIN PROTEIN LASP"/>
    <property type="match status" value="1"/>
</dbReference>
<evidence type="ECO:0000256" key="6">
    <source>
        <dbReference type="PROSITE-ProRule" id="PRU00125"/>
    </source>
</evidence>
<proteinExistence type="predicted"/>
<dbReference type="SUPFAM" id="SSF50044">
    <property type="entry name" value="SH3-domain"/>
    <property type="match status" value="1"/>
</dbReference>
<organism evidence="11 12">
    <name type="scientific">Pinctada imbricata</name>
    <name type="common">Atlantic pearl-oyster</name>
    <name type="synonym">Pinctada martensii</name>
    <dbReference type="NCBI Taxonomy" id="66713"/>
    <lineage>
        <taxon>Eukaryota</taxon>
        <taxon>Metazoa</taxon>
        <taxon>Spiralia</taxon>
        <taxon>Lophotrochozoa</taxon>
        <taxon>Mollusca</taxon>
        <taxon>Bivalvia</taxon>
        <taxon>Autobranchia</taxon>
        <taxon>Pteriomorphia</taxon>
        <taxon>Pterioida</taxon>
        <taxon>Pterioidea</taxon>
        <taxon>Pteriidae</taxon>
        <taxon>Pinctada</taxon>
    </lineage>
</organism>
<dbReference type="GO" id="GO:0051015">
    <property type="term" value="F:actin filament binding"/>
    <property type="evidence" value="ECO:0007669"/>
    <property type="project" value="TreeGrafter"/>
</dbReference>
<keyword evidence="3" id="KW-0677">Repeat</keyword>
<evidence type="ECO:0000313" key="11">
    <source>
        <dbReference type="EMBL" id="KAK3105778.1"/>
    </source>
</evidence>
<dbReference type="PRINTS" id="PR00452">
    <property type="entry name" value="SH3DOMAIN"/>
</dbReference>
<keyword evidence="12" id="KW-1185">Reference proteome</keyword>
<dbReference type="InterPro" id="IPR051759">
    <property type="entry name" value="LIM-SH3_domain_protein"/>
</dbReference>
<evidence type="ECO:0000259" key="9">
    <source>
        <dbReference type="PROSITE" id="PS50002"/>
    </source>
</evidence>
<dbReference type="PROSITE" id="PS50002">
    <property type="entry name" value="SH3"/>
    <property type="match status" value="1"/>
</dbReference>
<evidence type="ECO:0000256" key="7">
    <source>
        <dbReference type="PROSITE-ProRule" id="PRU00192"/>
    </source>
</evidence>
<keyword evidence="5 6" id="KW-0440">LIM domain</keyword>
<feature type="domain" description="SH3" evidence="9">
    <location>
        <begin position="329"/>
        <end position="390"/>
    </location>
</feature>
<dbReference type="GO" id="GO:0005737">
    <property type="term" value="C:cytoplasm"/>
    <property type="evidence" value="ECO:0007669"/>
    <property type="project" value="UniProtKB-ARBA"/>
</dbReference>
<feature type="compositionally biased region" description="Low complexity" evidence="8">
    <location>
        <begin position="297"/>
        <end position="313"/>
    </location>
</feature>
<dbReference type="Pfam" id="PF14604">
    <property type="entry name" value="SH3_9"/>
    <property type="match status" value="1"/>
</dbReference>
<feature type="non-terminal residue" evidence="11">
    <location>
        <position position="1"/>
    </location>
</feature>
<dbReference type="InterPro" id="IPR001781">
    <property type="entry name" value="Znf_LIM"/>
</dbReference>
<dbReference type="InterPro" id="IPR036028">
    <property type="entry name" value="SH3-like_dom_sf"/>
</dbReference>